<keyword evidence="1" id="KW-0813">Transport</keyword>
<evidence type="ECO:0000256" key="5">
    <source>
        <dbReference type="ARBA" id="ARBA00023004"/>
    </source>
</evidence>
<dbReference type="InterPro" id="IPR010980">
    <property type="entry name" value="Cyt_c/b562"/>
</dbReference>
<proteinExistence type="predicted"/>
<dbReference type="PROSITE" id="PS51009">
    <property type="entry name" value="CYTCII"/>
    <property type="match status" value="1"/>
</dbReference>
<dbReference type="Pfam" id="PF01322">
    <property type="entry name" value="Cytochrom_C_2"/>
    <property type="match status" value="1"/>
</dbReference>
<dbReference type="RefSeq" id="WP_366191056.1">
    <property type="nucleotide sequence ID" value="NZ_JBFBVU010000001.1"/>
</dbReference>
<dbReference type="Gene3D" id="1.20.120.10">
    <property type="entry name" value="Cytochrome c/b562"/>
    <property type="match status" value="1"/>
</dbReference>
<evidence type="ECO:0000256" key="3">
    <source>
        <dbReference type="ARBA" id="ARBA00022723"/>
    </source>
</evidence>
<keyword evidence="4" id="KW-0249">Electron transport</keyword>
<evidence type="ECO:0000256" key="1">
    <source>
        <dbReference type="ARBA" id="ARBA00022448"/>
    </source>
</evidence>
<dbReference type="SUPFAM" id="SSF47175">
    <property type="entry name" value="Cytochromes"/>
    <property type="match status" value="1"/>
</dbReference>
<protein>
    <submittedName>
        <fullName evidence="7">Cytochrome c</fullName>
    </submittedName>
</protein>
<dbReference type="InterPro" id="IPR012127">
    <property type="entry name" value="Cyt_c_prime"/>
</dbReference>
<organism evidence="7 8">
    <name type="scientific">Meridianimarinicoccus marinus</name>
    <dbReference type="NCBI Taxonomy" id="3231483"/>
    <lineage>
        <taxon>Bacteria</taxon>
        <taxon>Pseudomonadati</taxon>
        <taxon>Pseudomonadota</taxon>
        <taxon>Alphaproteobacteria</taxon>
        <taxon>Rhodobacterales</taxon>
        <taxon>Paracoccaceae</taxon>
        <taxon>Meridianimarinicoccus</taxon>
    </lineage>
</organism>
<keyword evidence="6" id="KW-0732">Signal</keyword>
<comment type="caution">
    <text evidence="7">The sequence shown here is derived from an EMBL/GenBank/DDBJ whole genome shotgun (WGS) entry which is preliminary data.</text>
</comment>
<keyword evidence="3" id="KW-0479">Metal-binding</keyword>
<name>A0ABV3L332_9RHOB</name>
<dbReference type="PIRSF" id="PIRSF000027">
    <property type="entry name" value="Cytc_c_prime"/>
    <property type="match status" value="1"/>
</dbReference>
<feature type="chain" id="PRO_5045768720" evidence="6">
    <location>
        <begin position="22"/>
        <end position="148"/>
    </location>
</feature>
<evidence type="ECO:0000256" key="2">
    <source>
        <dbReference type="ARBA" id="ARBA00022617"/>
    </source>
</evidence>
<keyword evidence="2" id="KW-0349">Heme</keyword>
<dbReference type="EMBL" id="JBFBVU010000001">
    <property type="protein sequence ID" value="MEV8465540.1"/>
    <property type="molecule type" value="Genomic_DNA"/>
</dbReference>
<reference evidence="7 8" key="1">
    <citation type="submission" date="2024-07" db="EMBL/GenBank/DDBJ databases">
        <authorList>
            <person name="Kang M."/>
        </authorList>
    </citation>
    <scope>NUCLEOTIDE SEQUENCE [LARGE SCALE GENOMIC DNA]</scope>
    <source>
        <strain evidence="7 8">DFM31</strain>
    </source>
</reference>
<sequence>MNILKSLAFVLPMTLGTMALSQTEETNPIIKQRMEVMKSMNGSIGILIKMTKGEMAFDAEEAQAAAANIAETAAEVPALFEAEEMSEKSRALPAIWQNYEDFSNKADALRVAAETAATQIDAHDDLGPAVSNIGGACTACHKVNRAER</sequence>
<evidence type="ECO:0000313" key="7">
    <source>
        <dbReference type="EMBL" id="MEV8465540.1"/>
    </source>
</evidence>
<evidence type="ECO:0000313" key="8">
    <source>
        <dbReference type="Proteomes" id="UP001553161"/>
    </source>
</evidence>
<evidence type="ECO:0000256" key="6">
    <source>
        <dbReference type="SAM" id="SignalP"/>
    </source>
</evidence>
<dbReference type="Proteomes" id="UP001553161">
    <property type="component" value="Unassembled WGS sequence"/>
</dbReference>
<gene>
    <name evidence="7" type="ORF">AB0T83_01935</name>
</gene>
<keyword evidence="5" id="KW-0408">Iron</keyword>
<keyword evidence="8" id="KW-1185">Reference proteome</keyword>
<evidence type="ECO:0000256" key="4">
    <source>
        <dbReference type="ARBA" id="ARBA00022982"/>
    </source>
</evidence>
<feature type="signal peptide" evidence="6">
    <location>
        <begin position="1"/>
        <end position="21"/>
    </location>
</feature>
<dbReference type="InterPro" id="IPR002321">
    <property type="entry name" value="Cyt_c_II"/>
</dbReference>
<accession>A0ABV3L332</accession>